<feature type="transmembrane region" description="Helical" evidence="7">
    <location>
        <begin position="215"/>
        <end position="232"/>
    </location>
</feature>
<evidence type="ECO:0000256" key="6">
    <source>
        <dbReference type="ARBA" id="ARBA00023136"/>
    </source>
</evidence>
<reference evidence="9" key="1">
    <citation type="submission" date="2022-01" db="EMBL/GenBank/DDBJ databases">
        <title>Microbacterium eymi and Microbacterium rhizovicinus sp. nov., isolated from the rhizospheric soil of Elymus tsukushiensis, a plant native to the Dokdo Islands, Republic of Korea.</title>
        <authorList>
            <person name="Hwang Y.J."/>
        </authorList>
    </citation>
    <scope>NUCLEOTIDE SEQUENCE</scope>
    <source>
        <strain evidence="9">KUDC0405</strain>
    </source>
</reference>
<dbReference type="Gene3D" id="1.20.1720.10">
    <property type="entry name" value="Multidrug resistance protein D"/>
    <property type="match status" value="1"/>
</dbReference>
<feature type="domain" description="Major facilitator superfamily (MFS) profile" evidence="8">
    <location>
        <begin position="19"/>
        <end position="461"/>
    </location>
</feature>
<dbReference type="Pfam" id="PF07690">
    <property type="entry name" value="MFS_1"/>
    <property type="match status" value="1"/>
</dbReference>
<proteinExistence type="predicted"/>
<comment type="subcellular location">
    <subcellularLocation>
        <location evidence="1">Cell membrane</location>
        <topology evidence="1">Multi-pass membrane protein</topology>
    </subcellularLocation>
</comment>
<evidence type="ECO:0000313" key="9">
    <source>
        <dbReference type="EMBL" id="UUT34364.1"/>
    </source>
</evidence>
<accession>A0ABY5NGY0</accession>
<dbReference type="RefSeq" id="WP_259610880.1">
    <property type="nucleotide sequence ID" value="NZ_CP091139.2"/>
</dbReference>
<evidence type="ECO:0000256" key="3">
    <source>
        <dbReference type="ARBA" id="ARBA00022475"/>
    </source>
</evidence>
<dbReference type="Gene3D" id="1.20.1250.20">
    <property type="entry name" value="MFS general substrate transporter like domains"/>
    <property type="match status" value="1"/>
</dbReference>
<keyword evidence="6 7" id="KW-0472">Membrane</keyword>
<evidence type="ECO:0000256" key="4">
    <source>
        <dbReference type="ARBA" id="ARBA00022692"/>
    </source>
</evidence>
<feature type="transmembrane region" description="Helical" evidence="7">
    <location>
        <begin position="409"/>
        <end position="427"/>
    </location>
</feature>
<keyword evidence="2" id="KW-0813">Transport</keyword>
<dbReference type="PANTHER" id="PTHR42718:SF46">
    <property type="entry name" value="BLR6921 PROTEIN"/>
    <property type="match status" value="1"/>
</dbReference>
<dbReference type="Proteomes" id="UP001054811">
    <property type="component" value="Chromosome"/>
</dbReference>
<dbReference type="InterPro" id="IPR020846">
    <property type="entry name" value="MFS_dom"/>
</dbReference>
<feature type="transmembrane region" description="Helical" evidence="7">
    <location>
        <begin position="305"/>
        <end position="327"/>
    </location>
</feature>
<gene>
    <name evidence="9" type="ORF">L2X98_27420</name>
</gene>
<organism evidence="9 10">
    <name type="scientific">Microbacterium elymi</name>
    <dbReference type="NCBI Taxonomy" id="2909587"/>
    <lineage>
        <taxon>Bacteria</taxon>
        <taxon>Bacillati</taxon>
        <taxon>Actinomycetota</taxon>
        <taxon>Actinomycetes</taxon>
        <taxon>Micrococcales</taxon>
        <taxon>Microbacteriaceae</taxon>
        <taxon>Microbacterium</taxon>
    </lineage>
</organism>
<feature type="transmembrane region" description="Helical" evidence="7">
    <location>
        <begin position="433"/>
        <end position="460"/>
    </location>
</feature>
<dbReference type="SUPFAM" id="SSF103473">
    <property type="entry name" value="MFS general substrate transporter"/>
    <property type="match status" value="1"/>
</dbReference>
<evidence type="ECO:0000256" key="5">
    <source>
        <dbReference type="ARBA" id="ARBA00022989"/>
    </source>
</evidence>
<feature type="transmembrane region" description="Helical" evidence="7">
    <location>
        <begin position="367"/>
        <end position="388"/>
    </location>
</feature>
<feature type="transmembrane region" description="Helical" evidence="7">
    <location>
        <begin position="238"/>
        <end position="255"/>
    </location>
</feature>
<feature type="transmembrane region" description="Helical" evidence="7">
    <location>
        <begin position="20"/>
        <end position="43"/>
    </location>
</feature>
<name>A0ABY5NGY0_9MICO</name>
<feature type="transmembrane region" description="Helical" evidence="7">
    <location>
        <begin position="339"/>
        <end position="361"/>
    </location>
</feature>
<sequence>MGADETEGTDAARRRATLTVAALSLGTTLNPLNSSMIAVALLSLEHDFGLSVPDVTWVITLFYIASTVGQPLMGRVIDAFGARRIFVGGMAVVVVAGAIAPLDGFGLVLVSRVIMAIGTSVAFPAAVALVGPLAAVSGTSPPRLLARIQVANTTAAALGPVVGGLLIALAGWQAIFLVNIPLGLAGLISVAVLAPRDAPREAVTTAAVVRTLDPAGVISFAIAAVALLIAALGAGADALWPLIAIGVVAFGLFVWRERRARVPFIDVRMLAANRALSLTYVGFGLFNALYYLAFFGLPQFLEAHAGYSTAVVGLLMLPLSGTTIALAPVVARVIERRGLVPVLVTMAVTLLISGGFLTIGVFTTSPIWMLVMAALMGIPYCMGSLVMMESVRRAAPPDAVGVASGLLQSMRYLGAIAATVVLGHVLAGGVDAAAWGGVVIAAVGIGVIHLVVALVAASALRRAA</sequence>
<dbReference type="InterPro" id="IPR036259">
    <property type="entry name" value="MFS_trans_sf"/>
</dbReference>
<dbReference type="EMBL" id="CP091139">
    <property type="protein sequence ID" value="UUT34364.1"/>
    <property type="molecule type" value="Genomic_DNA"/>
</dbReference>
<feature type="transmembrane region" description="Helical" evidence="7">
    <location>
        <begin position="148"/>
        <end position="168"/>
    </location>
</feature>
<feature type="transmembrane region" description="Helical" evidence="7">
    <location>
        <begin position="55"/>
        <end position="73"/>
    </location>
</feature>
<keyword evidence="10" id="KW-1185">Reference proteome</keyword>
<keyword evidence="4 7" id="KW-0812">Transmembrane</keyword>
<protein>
    <submittedName>
        <fullName evidence="9">MFS transporter</fullName>
    </submittedName>
</protein>
<feature type="transmembrane region" description="Helical" evidence="7">
    <location>
        <begin position="174"/>
        <end position="194"/>
    </location>
</feature>
<evidence type="ECO:0000313" key="10">
    <source>
        <dbReference type="Proteomes" id="UP001054811"/>
    </source>
</evidence>
<dbReference type="PROSITE" id="PS50850">
    <property type="entry name" value="MFS"/>
    <property type="match status" value="1"/>
</dbReference>
<keyword evidence="3" id="KW-1003">Cell membrane</keyword>
<evidence type="ECO:0000256" key="2">
    <source>
        <dbReference type="ARBA" id="ARBA00022448"/>
    </source>
</evidence>
<keyword evidence="5 7" id="KW-1133">Transmembrane helix</keyword>
<dbReference type="PANTHER" id="PTHR42718">
    <property type="entry name" value="MAJOR FACILITATOR SUPERFAMILY MULTIDRUG TRANSPORTER MFSC"/>
    <property type="match status" value="1"/>
</dbReference>
<dbReference type="InterPro" id="IPR011701">
    <property type="entry name" value="MFS"/>
</dbReference>
<evidence type="ECO:0000256" key="1">
    <source>
        <dbReference type="ARBA" id="ARBA00004651"/>
    </source>
</evidence>
<evidence type="ECO:0000256" key="7">
    <source>
        <dbReference type="SAM" id="Phobius"/>
    </source>
</evidence>
<feature type="transmembrane region" description="Helical" evidence="7">
    <location>
        <begin position="114"/>
        <end position="136"/>
    </location>
</feature>
<evidence type="ECO:0000259" key="8">
    <source>
        <dbReference type="PROSITE" id="PS50850"/>
    </source>
</evidence>
<feature type="transmembrane region" description="Helical" evidence="7">
    <location>
        <begin position="275"/>
        <end position="293"/>
    </location>
</feature>
<feature type="transmembrane region" description="Helical" evidence="7">
    <location>
        <begin position="85"/>
        <end position="102"/>
    </location>
</feature>